<protein>
    <submittedName>
        <fullName evidence="1">Uncharacterized protein</fullName>
    </submittedName>
</protein>
<evidence type="ECO:0000313" key="2">
    <source>
        <dbReference type="Proteomes" id="UP000503447"/>
    </source>
</evidence>
<evidence type="ECO:0000313" key="1">
    <source>
        <dbReference type="EMBL" id="QJW95151.1"/>
    </source>
</evidence>
<keyword evidence="2" id="KW-1185">Reference proteome</keyword>
<name>A0A6M5YPJ0_9BACT</name>
<organism evidence="1 2">
    <name type="scientific">Frigoriglobus tundricola</name>
    <dbReference type="NCBI Taxonomy" id="2774151"/>
    <lineage>
        <taxon>Bacteria</taxon>
        <taxon>Pseudomonadati</taxon>
        <taxon>Planctomycetota</taxon>
        <taxon>Planctomycetia</taxon>
        <taxon>Gemmatales</taxon>
        <taxon>Gemmataceae</taxon>
        <taxon>Frigoriglobus</taxon>
    </lineage>
</organism>
<gene>
    <name evidence="1" type="ORF">FTUN_2690</name>
</gene>
<dbReference type="KEGG" id="ftj:FTUN_2690"/>
<proteinExistence type="predicted"/>
<reference evidence="2" key="1">
    <citation type="submission" date="2020-05" db="EMBL/GenBank/DDBJ databases">
        <title>Frigoriglobus tundricola gen. nov., sp. nov., a psychrotolerant cellulolytic planctomycete of the family Gemmataceae with two divergent copies of 16S rRNA gene.</title>
        <authorList>
            <person name="Kulichevskaya I.S."/>
            <person name="Ivanova A.A."/>
            <person name="Naumoff D.G."/>
            <person name="Beletsky A.V."/>
            <person name="Rijpstra W.I.C."/>
            <person name="Sinninghe Damste J.S."/>
            <person name="Mardanov A.V."/>
            <person name="Ravin N.V."/>
            <person name="Dedysh S.N."/>
        </authorList>
    </citation>
    <scope>NUCLEOTIDE SEQUENCE [LARGE SCALE GENOMIC DNA]</scope>
    <source>
        <strain evidence="2">PL17</strain>
    </source>
</reference>
<dbReference type="AlphaFoldDB" id="A0A6M5YPJ0"/>
<accession>A0A6M5YPJ0</accession>
<dbReference type="EMBL" id="CP053452">
    <property type="protein sequence ID" value="QJW95151.1"/>
    <property type="molecule type" value="Genomic_DNA"/>
</dbReference>
<dbReference type="Proteomes" id="UP000503447">
    <property type="component" value="Chromosome"/>
</dbReference>
<sequence length="90" mass="10119">MFVTCEARDGTRLEKLNPQFNEGSDPEGNRDLMMHFLKKHDWASRAGDGNSLVVTNAIKSKSPVKTVVIKSDKAIPVTVRWVPLKPEKKK</sequence>